<evidence type="ECO:0000313" key="3">
    <source>
        <dbReference type="Proteomes" id="UP000294927"/>
    </source>
</evidence>
<proteinExistence type="predicted"/>
<dbReference type="OrthoDB" id="3694145at2"/>
<evidence type="ECO:0008006" key="4">
    <source>
        <dbReference type="Google" id="ProtNLM"/>
    </source>
</evidence>
<sequence>MKVRYNPAVGTVMIVLGAVCVFLGLWLAMLGEFNPGIVVGLVPMVLGILYFVRPYFLVSPGSVALVAVFGPVRREFPYETLEFTGGKVFAVRGDGTRKRVPVARWMANSGDWQRWAAVSAGPSPAGR</sequence>
<accession>A0A4R7V487</accession>
<gene>
    <name evidence="2" type="ORF">CLV71_117207</name>
</gene>
<protein>
    <recommendedName>
        <fullName evidence="4">PH (Pleckstrin Homology) domain-containing protein</fullName>
    </recommendedName>
</protein>
<name>A0A4R7V487_9PSEU</name>
<keyword evidence="1" id="KW-0472">Membrane</keyword>
<organism evidence="2 3">
    <name type="scientific">Actinophytocola oryzae</name>
    <dbReference type="NCBI Taxonomy" id="502181"/>
    <lineage>
        <taxon>Bacteria</taxon>
        <taxon>Bacillati</taxon>
        <taxon>Actinomycetota</taxon>
        <taxon>Actinomycetes</taxon>
        <taxon>Pseudonocardiales</taxon>
        <taxon>Pseudonocardiaceae</taxon>
    </lineage>
</organism>
<feature type="transmembrane region" description="Helical" evidence="1">
    <location>
        <begin position="7"/>
        <end position="27"/>
    </location>
</feature>
<dbReference type="Proteomes" id="UP000294927">
    <property type="component" value="Unassembled WGS sequence"/>
</dbReference>
<comment type="caution">
    <text evidence="2">The sequence shown here is derived from an EMBL/GenBank/DDBJ whole genome shotgun (WGS) entry which is preliminary data.</text>
</comment>
<keyword evidence="1" id="KW-0812">Transmembrane</keyword>
<dbReference type="RefSeq" id="WP_133907320.1">
    <property type="nucleotide sequence ID" value="NZ_SOCP01000017.1"/>
</dbReference>
<keyword evidence="3" id="KW-1185">Reference proteome</keyword>
<reference evidence="2 3" key="1">
    <citation type="submission" date="2019-03" db="EMBL/GenBank/DDBJ databases">
        <title>Genomic Encyclopedia of Archaeal and Bacterial Type Strains, Phase II (KMG-II): from individual species to whole genera.</title>
        <authorList>
            <person name="Goeker M."/>
        </authorList>
    </citation>
    <scope>NUCLEOTIDE SEQUENCE [LARGE SCALE GENOMIC DNA]</scope>
    <source>
        <strain evidence="2 3">DSM 45499</strain>
    </source>
</reference>
<dbReference type="AlphaFoldDB" id="A0A4R7V487"/>
<dbReference type="EMBL" id="SOCP01000017">
    <property type="protein sequence ID" value="TDV42735.1"/>
    <property type="molecule type" value="Genomic_DNA"/>
</dbReference>
<evidence type="ECO:0000256" key="1">
    <source>
        <dbReference type="SAM" id="Phobius"/>
    </source>
</evidence>
<keyword evidence="1" id="KW-1133">Transmembrane helix</keyword>
<evidence type="ECO:0000313" key="2">
    <source>
        <dbReference type="EMBL" id="TDV42735.1"/>
    </source>
</evidence>